<evidence type="ECO:0000313" key="6">
    <source>
        <dbReference type="EMBL" id="APW37716.1"/>
    </source>
</evidence>
<reference evidence="6 7" key="1">
    <citation type="submission" date="2017-01" db="EMBL/GenBank/DDBJ databases">
        <authorList>
            <person name="Mah S.A."/>
            <person name="Swanson W.J."/>
            <person name="Moy G.W."/>
            <person name="Vacquier V.D."/>
        </authorList>
    </citation>
    <scope>NUCLEOTIDE SEQUENCE [LARGE SCALE GENOMIC DNA]</scope>
    <source>
        <strain evidence="6 7">DCY110</strain>
    </source>
</reference>
<name>A0A1P8JVB0_9BURK</name>
<keyword evidence="3" id="KW-0238">DNA-binding</keyword>
<dbReference type="SUPFAM" id="SSF46785">
    <property type="entry name" value="Winged helix' DNA-binding domain"/>
    <property type="match status" value="1"/>
</dbReference>
<dbReference type="Proteomes" id="UP000186609">
    <property type="component" value="Chromosome"/>
</dbReference>
<dbReference type="STRING" id="1842727.RD110_11325"/>
<evidence type="ECO:0000256" key="1">
    <source>
        <dbReference type="ARBA" id="ARBA00009437"/>
    </source>
</evidence>
<evidence type="ECO:0000313" key="7">
    <source>
        <dbReference type="Proteomes" id="UP000186609"/>
    </source>
</evidence>
<dbReference type="Pfam" id="PF03466">
    <property type="entry name" value="LysR_substrate"/>
    <property type="match status" value="1"/>
</dbReference>
<feature type="domain" description="HTH lysR-type" evidence="5">
    <location>
        <begin position="1"/>
        <end position="59"/>
    </location>
</feature>
<protein>
    <submittedName>
        <fullName evidence="6">LysR family transcriptional regulator</fullName>
    </submittedName>
</protein>
<dbReference type="Gene3D" id="1.10.10.10">
    <property type="entry name" value="Winged helix-like DNA-binding domain superfamily/Winged helix DNA-binding domain"/>
    <property type="match status" value="1"/>
</dbReference>
<dbReference type="EMBL" id="CP019236">
    <property type="protein sequence ID" value="APW37716.1"/>
    <property type="molecule type" value="Genomic_DNA"/>
</dbReference>
<gene>
    <name evidence="6" type="ORF">RD110_11325</name>
</gene>
<evidence type="ECO:0000259" key="5">
    <source>
        <dbReference type="PROSITE" id="PS50931"/>
    </source>
</evidence>
<keyword evidence="4" id="KW-0804">Transcription</keyword>
<evidence type="ECO:0000256" key="3">
    <source>
        <dbReference type="ARBA" id="ARBA00023125"/>
    </source>
</evidence>
<dbReference type="SUPFAM" id="SSF53850">
    <property type="entry name" value="Periplasmic binding protein-like II"/>
    <property type="match status" value="1"/>
</dbReference>
<dbReference type="InterPro" id="IPR000847">
    <property type="entry name" value="LysR_HTH_N"/>
</dbReference>
<dbReference type="Pfam" id="PF00126">
    <property type="entry name" value="HTH_1"/>
    <property type="match status" value="1"/>
</dbReference>
<keyword evidence="2" id="KW-0805">Transcription regulation</keyword>
<dbReference type="InterPro" id="IPR005119">
    <property type="entry name" value="LysR_subst-bd"/>
</dbReference>
<dbReference type="InterPro" id="IPR036388">
    <property type="entry name" value="WH-like_DNA-bd_sf"/>
</dbReference>
<dbReference type="GO" id="GO:0003700">
    <property type="term" value="F:DNA-binding transcription factor activity"/>
    <property type="evidence" value="ECO:0007669"/>
    <property type="project" value="InterPro"/>
</dbReference>
<dbReference type="OrthoDB" id="155872at2"/>
<evidence type="ECO:0000256" key="2">
    <source>
        <dbReference type="ARBA" id="ARBA00023015"/>
    </source>
</evidence>
<proteinExistence type="inferred from homology"/>
<comment type="similarity">
    <text evidence="1">Belongs to the LysR transcriptional regulatory family.</text>
</comment>
<dbReference type="InterPro" id="IPR036390">
    <property type="entry name" value="WH_DNA-bd_sf"/>
</dbReference>
<dbReference type="GO" id="GO:0000976">
    <property type="term" value="F:transcription cis-regulatory region binding"/>
    <property type="evidence" value="ECO:0007669"/>
    <property type="project" value="TreeGrafter"/>
</dbReference>
<sequence length="300" mass="32719">MSSVRVLKTFLAVAAEGSFAGAAQRVALTQAAVGLQMRQLEAELRRALFERSGKTVRLNQAGRELRPQAEKLVDLFEQMREPEHAPRAMEGTLHVGAVVSALRPLLQATLALKRLHPALDLHVSAAKSGELLARVGAGELDAAIAVHEPGADRMQAGLAWTPLYAEPMVVLAARRMPEQPIRSLVQSQPFIRFDRQEHTGQLVDRTLRRLRARPQEFLELNAIETIVDLVRAGLGVTMVPLLRDNRWAADPKLRVLDIPGAAEARHMALVQPRTSGKRKLIDAVGAAFQGKARSAGKAAP</sequence>
<dbReference type="PANTHER" id="PTHR30126:SF94">
    <property type="entry name" value="LYSR FAMILY TRANSCRIPTIONAL REGULATOR"/>
    <property type="match status" value="1"/>
</dbReference>
<dbReference type="AlphaFoldDB" id="A0A1P8JVB0"/>
<dbReference type="PROSITE" id="PS50931">
    <property type="entry name" value="HTH_LYSR"/>
    <property type="match status" value="1"/>
</dbReference>
<dbReference type="PANTHER" id="PTHR30126">
    <property type="entry name" value="HTH-TYPE TRANSCRIPTIONAL REGULATOR"/>
    <property type="match status" value="1"/>
</dbReference>
<accession>A0A1P8JVB0</accession>
<evidence type="ECO:0000256" key="4">
    <source>
        <dbReference type="ARBA" id="ARBA00023163"/>
    </source>
</evidence>
<keyword evidence="7" id="KW-1185">Reference proteome</keyword>
<dbReference type="KEGG" id="rhy:RD110_11325"/>
<dbReference type="RefSeq" id="WP_076199516.1">
    <property type="nucleotide sequence ID" value="NZ_CP019236.1"/>
</dbReference>
<organism evidence="6 7">
    <name type="scientific">Rhodoferax koreensis</name>
    <dbReference type="NCBI Taxonomy" id="1842727"/>
    <lineage>
        <taxon>Bacteria</taxon>
        <taxon>Pseudomonadati</taxon>
        <taxon>Pseudomonadota</taxon>
        <taxon>Betaproteobacteria</taxon>
        <taxon>Burkholderiales</taxon>
        <taxon>Comamonadaceae</taxon>
        <taxon>Rhodoferax</taxon>
    </lineage>
</organism>
<dbReference type="Gene3D" id="3.40.190.10">
    <property type="entry name" value="Periplasmic binding protein-like II"/>
    <property type="match status" value="2"/>
</dbReference>